<evidence type="ECO:0000256" key="6">
    <source>
        <dbReference type="ARBA" id="ARBA00022692"/>
    </source>
</evidence>
<evidence type="ECO:0000256" key="3">
    <source>
        <dbReference type="ARBA" id="ARBA00008715"/>
    </source>
</evidence>
<comment type="caution">
    <text evidence="11">The sequence shown here is derived from an EMBL/GenBank/DDBJ whole genome shotgun (WGS) entry which is preliminary data.</text>
</comment>
<keyword evidence="6 10" id="KW-0812">Transmembrane</keyword>
<protein>
    <recommendedName>
        <fullName evidence="10">Alpha-1,3-glucosyltransferase</fullName>
        <ecNumber evidence="10">2.4.1.-</ecNumber>
    </recommendedName>
</protein>
<reference evidence="11 12" key="1">
    <citation type="submission" date="2024-04" db="EMBL/GenBank/DDBJ databases">
        <title>genome sequences of Mucor flavus KT1a and Helicostylum pulchrum KT1b strains isolated from the surface of a dry-aged beef.</title>
        <authorList>
            <person name="Toyotome T."/>
            <person name="Hosono M."/>
            <person name="Torimaru M."/>
            <person name="Fukuda K."/>
            <person name="Mikami N."/>
        </authorList>
    </citation>
    <scope>NUCLEOTIDE SEQUENCE [LARGE SCALE GENOMIC DNA]</scope>
    <source>
        <strain evidence="11 12">KT1a</strain>
    </source>
</reference>
<dbReference type="Proteomes" id="UP001473302">
    <property type="component" value="Unassembled WGS sequence"/>
</dbReference>
<dbReference type="Pfam" id="PF03155">
    <property type="entry name" value="Alg6_Alg8"/>
    <property type="match status" value="1"/>
</dbReference>
<accession>A0ABP9YT63</accession>
<evidence type="ECO:0000256" key="8">
    <source>
        <dbReference type="ARBA" id="ARBA00022989"/>
    </source>
</evidence>
<comment type="subcellular location">
    <subcellularLocation>
        <location evidence="1 10">Endoplasmic reticulum membrane</location>
        <topology evidence="1 10">Multi-pass membrane protein</topology>
    </subcellularLocation>
</comment>
<feature type="transmembrane region" description="Helical" evidence="10">
    <location>
        <begin position="348"/>
        <end position="366"/>
    </location>
</feature>
<proteinExistence type="inferred from homology"/>
<evidence type="ECO:0000313" key="12">
    <source>
        <dbReference type="Proteomes" id="UP001473302"/>
    </source>
</evidence>
<feature type="transmembrane region" description="Helical" evidence="10">
    <location>
        <begin position="212"/>
        <end position="241"/>
    </location>
</feature>
<feature type="transmembrane region" description="Helical" evidence="10">
    <location>
        <begin position="386"/>
        <end position="404"/>
    </location>
</feature>
<comment type="pathway">
    <text evidence="2 10">Protein modification; protein glycosylation.</text>
</comment>
<keyword evidence="12" id="KW-1185">Reference proteome</keyword>
<keyword evidence="9 10" id="KW-0472">Membrane</keyword>
<keyword evidence="7 10" id="KW-0256">Endoplasmic reticulum</keyword>
<keyword evidence="8 10" id="KW-1133">Transmembrane helix</keyword>
<dbReference type="EMBL" id="BAABUK010000006">
    <property type="protein sequence ID" value="GAA5810059.1"/>
    <property type="molecule type" value="Genomic_DNA"/>
</dbReference>
<evidence type="ECO:0000256" key="2">
    <source>
        <dbReference type="ARBA" id="ARBA00004922"/>
    </source>
</evidence>
<dbReference type="PANTHER" id="PTHR12413:SF1">
    <property type="entry name" value="DOLICHYL PYROPHOSPHATE MAN9GLCNAC2 ALPHA-1,3-GLUCOSYLTRANSFERASE"/>
    <property type="match status" value="1"/>
</dbReference>
<feature type="transmembrane region" description="Helical" evidence="10">
    <location>
        <begin position="411"/>
        <end position="428"/>
    </location>
</feature>
<dbReference type="InterPro" id="IPR004856">
    <property type="entry name" value="Glyco_trans_ALG6/ALG8"/>
</dbReference>
<feature type="transmembrane region" description="Helical" evidence="10">
    <location>
        <begin position="140"/>
        <end position="160"/>
    </location>
</feature>
<evidence type="ECO:0000256" key="10">
    <source>
        <dbReference type="RuleBase" id="RU363110"/>
    </source>
</evidence>
<name>A0ABP9YT63_9FUNG</name>
<organism evidence="11 12">
    <name type="scientific">Mucor flavus</name>
    <dbReference type="NCBI Taxonomy" id="439312"/>
    <lineage>
        <taxon>Eukaryota</taxon>
        <taxon>Fungi</taxon>
        <taxon>Fungi incertae sedis</taxon>
        <taxon>Mucoromycota</taxon>
        <taxon>Mucoromycotina</taxon>
        <taxon>Mucoromycetes</taxon>
        <taxon>Mucorales</taxon>
        <taxon>Mucorineae</taxon>
        <taxon>Mucoraceae</taxon>
        <taxon>Mucor</taxon>
    </lineage>
</organism>
<evidence type="ECO:0000256" key="7">
    <source>
        <dbReference type="ARBA" id="ARBA00022824"/>
    </source>
</evidence>
<sequence length="503" mass="57171">MSTTIKDSTPSLFVHSPVLRALQRLVQNQTLWTAPLIIILFASLIRWAIALNPYSGYNSPPLFGDYEAQRHWMEITTHLPTLKWYRYDLQWWGLDYPPLTAYHSWLCGIIGSKINASWFALDSSRGIESPSSKLFMRSTVFVSEALVYIPAVYLYCQIVYSSNKQYLKKHMAAMLILTQPALIMIDHAHFQFNSVMLGFALLSIDCLLTRHYVLGSIFFCASLGFKQMALYYSPAIFAFLLGRCFSEKKGFVLFIKLGVTVIVTFAIMFSPWLRSLDDIQQALIRIFPVARGLYEDKVANVWCAINVVVKLKQILSVESTVRLSLLTTILAVLPTSIHLGISPSKRRFIYALINSSLAFFLFSFQVHEKSILLPLLPVSLLVLEEPVATTMFMNVAMFSMFPLLKREGLVVAYYITSIIWNWLVGGYGPNTSLTTRLGTLGVHVMFTIWHIAEVFIPPPSNLPDLYTVINVLMSCGIFTLLFGYYVYRQFTITTIVIEPKKSQ</sequence>
<keyword evidence="5 10" id="KW-0808">Transferase</keyword>
<feature type="transmembrane region" description="Helical" evidence="10">
    <location>
        <begin position="253"/>
        <end position="273"/>
    </location>
</feature>
<feature type="transmembrane region" description="Helical" evidence="10">
    <location>
        <begin position="321"/>
        <end position="341"/>
    </location>
</feature>
<dbReference type="EC" id="2.4.1.-" evidence="10"/>
<dbReference type="PANTHER" id="PTHR12413">
    <property type="entry name" value="DOLICHYL GLYCOSYLTRANSFERASE"/>
    <property type="match status" value="1"/>
</dbReference>
<feature type="transmembrane region" description="Helical" evidence="10">
    <location>
        <begin position="30"/>
        <end position="49"/>
    </location>
</feature>
<evidence type="ECO:0000313" key="11">
    <source>
        <dbReference type="EMBL" id="GAA5810059.1"/>
    </source>
</evidence>
<evidence type="ECO:0000256" key="4">
    <source>
        <dbReference type="ARBA" id="ARBA00022676"/>
    </source>
</evidence>
<gene>
    <name evidence="11" type="ORF">MFLAVUS_003477</name>
</gene>
<evidence type="ECO:0000256" key="5">
    <source>
        <dbReference type="ARBA" id="ARBA00022679"/>
    </source>
</evidence>
<evidence type="ECO:0000256" key="1">
    <source>
        <dbReference type="ARBA" id="ARBA00004477"/>
    </source>
</evidence>
<keyword evidence="4 10" id="KW-0328">Glycosyltransferase</keyword>
<comment type="similarity">
    <text evidence="3 10">Belongs to the ALG6/ALG8 glucosyltransferase family.</text>
</comment>
<evidence type="ECO:0000256" key="9">
    <source>
        <dbReference type="ARBA" id="ARBA00023136"/>
    </source>
</evidence>
<feature type="transmembrane region" description="Helical" evidence="10">
    <location>
        <begin position="465"/>
        <end position="487"/>
    </location>
</feature>